<dbReference type="RefSeq" id="WP_382397706.1">
    <property type="nucleotide sequence ID" value="NZ_JBHTNH010000003.1"/>
</dbReference>
<organism evidence="2 3">
    <name type="scientific">Lentibacillus salinarum</name>
    <dbReference type="NCBI Taxonomy" id="446820"/>
    <lineage>
        <taxon>Bacteria</taxon>
        <taxon>Bacillati</taxon>
        <taxon>Bacillota</taxon>
        <taxon>Bacilli</taxon>
        <taxon>Bacillales</taxon>
        <taxon>Bacillaceae</taxon>
        <taxon>Lentibacillus</taxon>
    </lineage>
</organism>
<keyword evidence="1" id="KW-0732">Signal</keyword>
<accession>A0ABW3ZRB0</accession>
<keyword evidence="3" id="KW-1185">Reference proteome</keyword>
<dbReference type="EMBL" id="JBHTNH010000003">
    <property type="protein sequence ID" value="MFD1360784.1"/>
    <property type="molecule type" value="Genomic_DNA"/>
</dbReference>
<feature type="signal peptide" evidence="1">
    <location>
        <begin position="1"/>
        <end position="28"/>
    </location>
</feature>
<evidence type="ECO:0000313" key="3">
    <source>
        <dbReference type="Proteomes" id="UP001597178"/>
    </source>
</evidence>
<dbReference type="Proteomes" id="UP001597178">
    <property type="component" value="Unassembled WGS sequence"/>
</dbReference>
<reference evidence="3" key="1">
    <citation type="journal article" date="2019" name="Int. J. Syst. Evol. Microbiol.">
        <title>The Global Catalogue of Microorganisms (GCM) 10K type strain sequencing project: providing services to taxonomists for standard genome sequencing and annotation.</title>
        <authorList>
            <consortium name="The Broad Institute Genomics Platform"/>
            <consortium name="The Broad Institute Genome Sequencing Center for Infectious Disease"/>
            <person name="Wu L."/>
            <person name="Ma J."/>
        </authorList>
    </citation>
    <scope>NUCLEOTIDE SEQUENCE [LARGE SCALE GENOMIC DNA]</scope>
    <source>
        <strain evidence="3">CCUG 54822</strain>
    </source>
</reference>
<name>A0ABW3ZRB0_9BACI</name>
<gene>
    <name evidence="2" type="ORF">ACFQ4A_03705</name>
</gene>
<evidence type="ECO:0000256" key="1">
    <source>
        <dbReference type="SAM" id="SignalP"/>
    </source>
</evidence>
<comment type="caution">
    <text evidence="2">The sequence shown here is derived from an EMBL/GenBank/DDBJ whole genome shotgun (WGS) entry which is preliminary data.</text>
</comment>
<protein>
    <submittedName>
        <fullName evidence="2">Uncharacterized protein</fullName>
    </submittedName>
</protein>
<feature type="chain" id="PRO_5046912230" evidence="1">
    <location>
        <begin position="29"/>
        <end position="258"/>
    </location>
</feature>
<proteinExistence type="predicted"/>
<sequence length="258" mass="29601">MRKLKVAIVALVAGFVIWSLNTSFTTEASTQEHNDSASSRSDNPKGEIILKYTAEDMDWKSATNKQKEILKEQGWTLENGIPVLYVSVPEELEYNQGHGHDHSHEGHQGTLQVNGVEKDIHNGTFDVDSNNETIEITVGEEKKEVKKQEDGTYQVVVEKNLSQMFENMDKKQKEAVGTLGYGDTYYPGDWVHCNRFNGPNSDDRHLRKWNPQAYINFYKSDCYYGALLFCTNHNNCNINERPAYCSYMQNHSVLYHRH</sequence>
<evidence type="ECO:0000313" key="2">
    <source>
        <dbReference type="EMBL" id="MFD1360784.1"/>
    </source>
</evidence>